<dbReference type="InterPro" id="IPR056411">
    <property type="entry name" value="CysS_C"/>
</dbReference>
<dbReference type="InterPro" id="IPR005320">
    <property type="entry name" value="Peptidase_S51"/>
</dbReference>
<keyword evidence="3" id="KW-0645">Protease</keyword>
<proteinExistence type="inferred from homology"/>
<reference evidence="9 10" key="1">
    <citation type="submission" date="2020-03" db="EMBL/GenBank/DDBJ databases">
        <title>Whole genome shotgun sequence of Phytohabitans suffuscus NBRC 105367.</title>
        <authorList>
            <person name="Komaki H."/>
            <person name="Tamura T."/>
        </authorList>
    </citation>
    <scope>NUCLEOTIDE SEQUENCE [LARGE SCALE GENOMIC DNA]</scope>
    <source>
        <strain evidence="9 10">NBRC 105367</strain>
    </source>
</reference>
<accession>A0A6F8YL92</accession>
<evidence type="ECO:0000313" key="9">
    <source>
        <dbReference type="EMBL" id="BCB86884.1"/>
    </source>
</evidence>
<dbReference type="SUPFAM" id="SSF52317">
    <property type="entry name" value="Class I glutamine amidotransferase-like"/>
    <property type="match status" value="1"/>
</dbReference>
<evidence type="ECO:0000259" key="8">
    <source>
        <dbReference type="Pfam" id="PF23493"/>
    </source>
</evidence>
<dbReference type="RefSeq" id="WP_173158557.1">
    <property type="nucleotide sequence ID" value="NZ_AP022871.1"/>
</dbReference>
<evidence type="ECO:0000256" key="4">
    <source>
        <dbReference type="ARBA" id="ARBA00022741"/>
    </source>
</evidence>
<evidence type="ECO:0000256" key="5">
    <source>
        <dbReference type="ARBA" id="ARBA00022801"/>
    </source>
</evidence>
<dbReference type="GO" id="GO:0006508">
    <property type="term" value="P:proteolysis"/>
    <property type="evidence" value="ECO:0007669"/>
    <property type="project" value="UniProtKB-KW"/>
</dbReference>
<dbReference type="Pfam" id="PF23493">
    <property type="entry name" value="CysS_C"/>
    <property type="match status" value="1"/>
</dbReference>
<sequence>MSGLLVIMGSGETAPTMVKPHRAILERVGERRAVLLDTPYGFQSNADDISARAVGYFAASVGRRIDVLSWRRPPADTLERERALTTLREAGWVFAGPGSPTYALRQWRDTAVPDLIAAKLRDGGVVCFASAAALTLGSHAIPVYEIYKAGIEPHWVPGLDLVSSLFGFPVVIIPHYDNAEGGHHDTRFCYLGEGRLTALEAELPGETLILGVDEHTAVLFDLAAGTASVLGNGCLTIRRRGQSTVHPSGSVMGIATLVSGGAPAAPSVPAAPSEAQAAPVPESSLKAAADALEARFDAALAARDVDVCVAAILDLEQVMVDWAADTNVSDEGEQARALLRSMVVRLGEVAQAGARDPREVLGPYVSLLLELRASARAARDFATSDQIRDRLAAAGVEVRDTPTGPDWSL</sequence>
<dbReference type="Gene3D" id="1.20.120.1910">
    <property type="entry name" value="Cysteine-tRNA ligase, C-terminal anti-codon recognition domain"/>
    <property type="match status" value="1"/>
</dbReference>
<dbReference type="EMBL" id="AP022871">
    <property type="protein sequence ID" value="BCB86884.1"/>
    <property type="molecule type" value="Genomic_DNA"/>
</dbReference>
<organism evidence="9 10">
    <name type="scientific">Phytohabitans suffuscus</name>
    <dbReference type="NCBI Taxonomy" id="624315"/>
    <lineage>
        <taxon>Bacteria</taxon>
        <taxon>Bacillati</taxon>
        <taxon>Actinomycetota</taxon>
        <taxon>Actinomycetes</taxon>
        <taxon>Micromonosporales</taxon>
        <taxon>Micromonosporaceae</taxon>
    </lineage>
</organism>
<evidence type="ECO:0000256" key="1">
    <source>
        <dbReference type="ARBA" id="ARBA00006534"/>
    </source>
</evidence>
<keyword evidence="6" id="KW-0720">Serine protease</keyword>
<keyword evidence="2" id="KW-0436">Ligase</keyword>
<dbReference type="GO" id="GO:0005524">
    <property type="term" value="F:ATP binding"/>
    <property type="evidence" value="ECO:0007669"/>
    <property type="project" value="UniProtKB-KW"/>
</dbReference>
<dbReference type="AlphaFoldDB" id="A0A6F8YL92"/>
<dbReference type="GO" id="GO:0004812">
    <property type="term" value="F:aminoacyl-tRNA ligase activity"/>
    <property type="evidence" value="ECO:0007669"/>
    <property type="project" value="InterPro"/>
</dbReference>
<dbReference type="GO" id="GO:0006418">
    <property type="term" value="P:tRNA aminoacylation for protein translation"/>
    <property type="evidence" value="ECO:0007669"/>
    <property type="project" value="InterPro"/>
</dbReference>
<feature type="domain" description="Cysteinyl-tRNA ligase anticodon binding" evidence="8">
    <location>
        <begin position="368"/>
        <end position="404"/>
    </location>
</feature>
<dbReference type="Proteomes" id="UP000503011">
    <property type="component" value="Chromosome"/>
</dbReference>
<protein>
    <recommendedName>
        <fullName evidence="8">Cysteinyl-tRNA ligase anticodon binding domain-containing protein</fullName>
    </recommendedName>
</protein>
<comment type="similarity">
    <text evidence="1">Belongs to the peptidase S51 family.</text>
</comment>
<keyword evidence="10" id="KW-1185">Reference proteome</keyword>
<evidence type="ECO:0000313" key="10">
    <source>
        <dbReference type="Proteomes" id="UP000503011"/>
    </source>
</evidence>
<dbReference type="Pfam" id="PF03575">
    <property type="entry name" value="Peptidase_S51"/>
    <property type="match status" value="1"/>
</dbReference>
<dbReference type="InterPro" id="IPR029062">
    <property type="entry name" value="Class_I_gatase-like"/>
</dbReference>
<dbReference type="KEGG" id="psuu:Psuf_041970"/>
<dbReference type="SUPFAM" id="SSF47323">
    <property type="entry name" value="Anticodon-binding domain of a subclass of class I aminoacyl-tRNA synthetases"/>
    <property type="match status" value="1"/>
</dbReference>
<evidence type="ECO:0000256" key="3">
    <source>
        <dbReference type="ARBA" id="ARBA00022670"/>
    </source>
</evidence>
<evidence type="ECO:0000256" key="2">
    <source>
        <dbReference type="ARBA" id="ARBA00022598"/>
    </source>
</evidence>
<evidence type="ECO:0000256" key="7">
    <source>
        <dbReference type="ARBA" id="ARBA00022840"/>
    </source>
</evidence>
<dbReference type="GO" id="GO:0008236">
    <property type="term" value="F:serine-type peptidase activity"/>
    <property type="evidence" value="ECO:0007669"/>
    <property type="project" value="UniProtKB-KW"/>
</dbReference>
<dbReference type="InterPro" id="IPR009080">
    <property type="entry name" value="tRNAsynth_Ia_anticodon-bd"/>
</dbReference>
<keyword evidence="5" id="KW-0378">Hydrolase</keyword>
<keyword evidence="4" id="KW-0547">Nucleotide-binding</keyword>
<keyword evidence="7" id="KW-0067">ATP-binding</keyword>
<evidence type="ECO:0000256" key="6">
    <source>
        <dbReference type="ARBA" id="ARBA00022825"/>
    </source>
</evidence>
<gene>
    <name evidence="9" type="ORF">Psuf_041970</name>
</gene>
<dbReference type="Gene3D" id="3.40.50.880">
    <property type="match status" value="1"/>
</dbReference>
<reference evidence="9 10" key="2">
    <citation type="submission" date="2020-03" db="EMBL/GenBank/DDBJ databases">
        <authorList>
            <person name="Ichikawa N."/>
            <person name="Kimura A."/>
            <person name="Kitahashi Y."/>
            <person name="Uohara A."/>
        </authorList>
    </citation>
    <scope>NUCLEOTIDE SEQUENCE [LARGE SCALE GENOMIC DNA]</scope>
    <source>
        <strain evidence="9 10">NBRC 105367</strain>
    </source>
</reference>
<name>A0A6F8YL92_9ACTN</name>